<dbReference type="Proteomes" id="UP001165653">
    <property type="component" value="Unassembled WGS sequence"/>
</dbReference>
<sequence>MHITTLHPDLRKNLRNLVQGYVEHCEFSEHLTGRIEFPIYYMGFKYGAPVFTHTGAGKPPEDRPVVGMIGWNTPGSQVPSQVLLQFIEILSQHPRLAGNAVLRMLPVANPVALELDEDAPSREDWDLLGHLADQFKEQAADGWIEVQTANVSDFLISGEVSPALYKSLEQGSEFATARERRGIRFPSLMNLKPVRHDERWQVRLIIPEDWSDTSSVNGLARFLARLVHAQAKISRRQARKARF</sequence>
<protein>
    <recommendedName>
        <fullName evidence="3">Peptidase M14 carboxypeptidase A domain-containing protein</fullName>
    </recommendedName>
</protein>
<proteinExistence type="predicted"/>
<reference evidence="1" key="1">
    <citation type="submission" date="2022-10" db="EMBL/GenBank/DDBJ databases">
        <title>Luteolibacter sp. GHJ8, whole genome shotgun sequencing project.</title>
        <authorList>
            <person name="Zhao G."/>
            <person name="Shen L."/>
        </authorList>
    </citation>
    <scope>NUCLEOTIDE SEQUENCE</scope>
    <source>
        <strain evidence="1">GHJ8</strain>
    </source>
</reference>
<evidence type="ECO:0008006" key="3">
    <source>
        <dbReference type="Google" id="ProtNLM"/>
    </source>
</evidence>
<keyword evidence="2" id="KW-1185">Reference proteome</keyword>
<dbReference type="EMBL" id="JAPDDR010000014">
    <property type="protein sequence ID" value="MCW1916378.1"/>
    <property type="molecule type" value="Genomic_DNA"/>
</dbReference>
<evidence type="ECO:0000313" key="2">
    <source>
        <dbReference type="Proteomes" id="UP001165653"/>
    </source>
</evidence>
<comment type="caution">
    <text evidence="1">The sequence shown here is derived from an EMBL/GenBank/DDBJ whole genome shotgun (WGS) entry which is preliminary data.</text>
</comment>
<accession>A0ABT3G944</accession>
<organism evidence="1 2">
    <name type="scientific">Luteolibacter rhizosphaerae</name>
    <dbReference type="NCBI Taxonomy" id="2989719"/>
    <lineage>
        <taxon>Bacteria</taxon>
        <taxon>Pseudomonadati</taxon>
        <taxon>Verrucomicrobiota</taxon>
        <taxon>Verrucomicrobiia</taxon>
        <taxon>Verrucomicrobiales</taxon>
        <taxon>Verrucomicrobiaceae</taxon>
        <taxon>Luteolibacter</taxon>
    </lineage>
</organism>
<dbReference type="RefSeq" id="WP_264515951.1">
    <property type="nucleotide sequence ID" value="NZ_JAPDDR010000014.1"/>
</dbReference>
<gene>
    <name evidence="1" type="ORF">OJ996_22510</name>
</gene>
<name>A0ABT3G944_9BACT</name>
<evidence type="ECO:0000313" key="1">
    <source>
        <dbReference type="EMBL" id="MCW1916378.1"/>
    </source>
</evidence>